<dbReference type="RefSeq" id="WP_167081312.1">
    <property type="nucleotide sequence ID" value="NZ_VVIW01000034.1"/>
</dbReference>
<dbReference type="SUPFAM" id="SSF46689">
    <property type="entry name" value="Homeodomain-like"/>
    <property type="match status" value="1"/>
</dbReference>
<accession>A0ABX0MLY7</accession>
<feature type="domain" description="HTH araC/xylS-type" evidence="3">
    <location>
        <begin position="40"/>
        <end position="80"/>
    </location>
</feature>
<dbReference type="InterPro" id="IPR018060">
    <property type="entry name" value="HTH_AraC"/>
</dbReference>
<evidence type="ECO:0000313" key="4">
    <source>
        <dbReference type="EMBL" id="NHZ44554.1"/>
    </source>
</evidence>
<dbReference type="Gene3D" id="1.10.10.60">
    <property type="entry name" value="Homeodomain-like"/>
    <property type="match status" value="1"/>
</dbReference>
<evidence type="ECO:0000256" key="1">
    <source>
        <dbReference type="ARBA" id="ARBA00023015"/>
    </source>
</evidence>
<organism evidence="4 5">
    <name type="scientific">Massilia aquatica</name>
    <dbReference type="NCBI Taxonomy" id="2609000"/>
    <lineage>
        <taxon>Bacteria</taxon>
        <taxon>Pseudomonadati</taxon>
        <taxon>Pseudomonadota</taxon>
        <taxon>Betaproteobacteria</taxon>
        <taxon>Burkholderiales</taxon>
        <taxon>Oxalobacteraceae</taxon>
        <taxon>Telluria group</taxon>
        <taxon>Massilia</taxon>
    </lineage>
</organism>
<evidence type="ECO:0000259" key="3">
    <source>
        <dbReference type="PROSITE" id="PS01124"/>
    </source>
</evidence>
<evidence type="ECO:0000313" key="5">
    <source>
        <dbReference type="Proteomes" id="UP000819052"/>
    </source>
</evidence>
<dbReference type="PROSITE" id="PS01124">
    <property type="entry name" value="HTH_ARAC_FAMILY_2"/>
    <property type="match status" value="1"/>
</dbReference>
<dbReference type="Proteomes" id="UP000819052">
    <property type="component" value="Unassembled WGS sequence"/>
</dbReference>
<keyword evidence="1" id="KW-0805">Transcription regulation</keyword>
<comment type="caution">
    <text evidence="4">The sequence shown here is derived from an EMBL/GenBank/DDBJ whole genome shotgun (WGS) entry which is preliminary data.</text>
</comment>
<protein>
    <submittedName>
        <fullName evidence="4">AraC family transcriptional regulator</fullName>
    </submittedName>
</protein>
<sequence>MISQEAWVDAFSGFNIYDCALHKRTLRRRFLEQTGTSTWLETSALSVEQVANATGFGTSAALRACFGRQVGTSPQQYRQSFRPR</sequence>
<dbReference type="InterPro" id="IPR009057">
    <property type="entry name" value="Homeodomain-like_sf"/>
</dbReference>
<gene>
    <name evidence="4" type="ORF">F1609_31010</name>
</gene>
<proteinExistence type="predicted"/>
<dbReference type="EMBL" id="VVIW01000034">
    <property type="protein sequence ID" value="NHZ44554.1"/>
    <property type="molecule type" value="Genomic_DNA"/>
</dbReference>
<evidence type="ECO:0000256" key="2">
    <source>
        <dbReference type="ARBA" id="ARBA00023163"/>
    </source>
</evidence>
<reference evidence="4 5" key="1">
    <citation type="submission" date="2019-09" db="EMBL/GenBank/DDBJ databases">
        <title>Taxonomy of Antarctic Massilia spp.: description of Massilia rubra sp. nov., Massilia aquatica sp. nov., Massilia mucilaginosa sp. nov., Massilia frigida sp. nov. isolated from streams, lakes and regoliths.</title>
        <authorList>
            <person name="Holochova P."/>
            <person name="Sedlacek I."/>
            <person name="Kralova S."/>
            <person name="Maslanova I."/>
            <person name="Busse H.-J."/>
            <person name="Stankova E."/>
            <person name="Vrbovska V."/>
            <person name="Kovarovic V."/>
            <person name="Bartak M."/>
            <person name="Svec P."/>
            <person name="Pantucek R."/>
        </authorList>
    </citation>
    <scope>NUCLEOTIDE SEQUENCE [LARGE SCALE GENOMIC DNA]</scope>
    <source>
        <strain evidence="4 5">CCM 8693</strain>
    </source>
</reference>
<name>A0ABX0MLY7_9BURK</name>
<keyword evidence="5" id="KW-1185">Reference proteome</keyword>
<dbReference type="SMART" id="SM00342">
    <property type="entry name" value="HTH_ARAC"/>
    <property type="match status" value="1"/>
</dbReference>
<keyword evidence="2" id="KW-0804">Transcription</keyword>